<feature type="domain" description="Baseplate structural protein Gp10 C-terminal" evidence="1">
    <location>
        <begin position="165"/>
        <end position="249"/>
    </location>
</feature>
<reference evidence="3" key="1">
    <citation type="submission" date="2016-10" db="EMBL/GenBank/DDBJ databases">
        <authorList>
            <person name="Varghese N."/>
            <person name="Submissions S."/>
        </authorList>
    </citation>
    <scope>NUCLEOTIDE SEQUENCE [LARGE SCALE GENOMIC DNA]</scope>
    <source>
        <strain evidence="3">DSM 15719</strain>
    </source>
</reference>
<dbReference type="InterPro" id="IPR053827">
    <property type="entry name" value="Gp10_C"/>
</dbReference>
<dbReference type="CDD" id="cd22641">
    <property type="entry name" value="C24-like"/>
    <property type="match status" value="1"/>
</dbReference>
<dbReference type="OrthoDB" id="9113831at2"/>
<dbReference type="Pfam" id="PF21939">
    <property type="entry name" value="Gp10_C"/>
    <property type="match status" value="1"/>
</dbReference>
<proteinExistence type="predicted"/>
<protein>
    <recommendedName>
        <fullName evidence="1">Baseplate structural protein Gp10 C-terminal domain-containing protein</fullName>
    </recommendedName>
</protein>
<keyword evidence="3" id="KW-1185">Reference proteome</keyword>
<sequence>MNLTNFVQTGGFPVKAERLQELQTAFSVFNELGFLAGNLTILSGCNLLGTSISDGYVFINGEVLKFKAGFISADVIVIQNESAKEFENGEVKAVHYERYATFGTNLDASWPWESFKRPDPITVLMARISLLEKKTAIFTQGGVAFPWRKPANEIPAGFQECNDLRGKTIVGYDENQPEFNAIGKSGGAKNKTLSIAEMPAHSHTYQKAKIGRGYDFQDRTPPLSSLETADTSTVGSGQAFSILNPYRVVLFIEFIG</sequence>
<evidence type="ECO:0000313" key="2">
    <source>
        <dbReference type="EMBL" id="SER12756.1"/>
    </source>
</evidence>
<gene>
    <name evidence="2" type="ORF">SAMN05444355_10778</name>
</gene>
<dbReference type="EMBL" id="FOFZ01000007">
    <property type="protein sequence ID" value="SER12756.1"/>
    <property type="molecule type" value="Genomic_DNA"/>
</dbReference>
<name>A0A1H9LMV8_FLAFI</name>
<dbReference type="SUPFAM" id="SSF88874">
    <property type="entry name" value="Receptor-binding domain of short tail fibre protein gp12"/>
    <property type="match status" value="1"/>
</dbReference>
<organism evidence="2 3">
    <name type="scientific">Flavobacterium frigoris</name>
    <dbReference type="NCBI Taxonomy" id="229204"/>
    <lineage>
        <taxon>Bacteria</taxon>
        <taxon>Pseudomonadati</taxon>
        <taxon>Bacteroidota</taxon>
        <taxon>Flavobacteriia</taxon>
        <taxon>Flavobacteriales</taxon>
        <taxon>Flavobacteriaceae</taxon>
        <taxon>Flavobacterium</taxon>
    </lineage>
</organism>
<accession>A0A1H9LMV8</accession>
<dbReference type="AlphaFoldDB" id="A0A1H9LMV8"/>
<dbReference type="Proteomes" id="UP000183658">
    <property type="component" value="Unassembled WGS sequence"/>
</dbReference>
<evidence type="ECO:0000259" key="1">
    <source>
        <dbReference type="Pfam" id="PF21939"/>
    </source>
</evidence>
<dbReference type="RefSeq" id="WP_074723466.1">
    <property type="nucleotide sequence ID" value="NZ_CBCRVS010000005.1"/>
</dbReference>
<evidence type="ECO:0000313" key="3">
    <source>
        <dbReference type="Proteomes" id="UP000183658"/>
    </source>
</evidence>